<reference evidence="12" key="2">
    <citation type="journal article" date="2021" name="PeerJ">
        <title>Extensive microbial diversity within the chicken gut microbiome revealed by metagenomics and culture.</title>
        <authorList>
            <person name="Gilroy R."/>
            <person name="Ravi A."/>
            <person name="Getino M."/>
            <person name="Pursley I."/>
            <person name="Horton D.L."/>
            <person name="Alikhan N.F."/>
            <person name="Baker D."/>
            <person name="Gharbi K."/>
            <person name="Hall N."/>
            <person name="Watson M."/>
            <person name="Adriaenssens E.M."/>
            <person name="Foster-Nyarko E."/>
            <person name="Jarju S."/>
            <person name="Secka A."/>
            <person name="Antonio M."/>
            <person name="Oren A."/>
            <person name="Chaudhuri R.R."/>
            <person name="La Ragione R."/>
            <person name="Hildebrand F."/>
            <person name="Pallen M.J."/>
        </authorList>
    </citation>
    <scope>NUCLEOTIDE SEQUENCE</scope>
    <source>
        <strain evidence="12">ChiHecec2B26-709</strain>
    </source>
</reference>
<keyword evidence="2 8" id="KW-0813">Transport</keyword>
<evidence type="ECO:0000256" key="7">
    <source>
        <dbReference type="ARBA" id="ARBA00023237"/>
    </source>
</evidence>
<evidence type="ECO:0000259" key="11">
    <source>
        <dbReference type="Pfam" id="PF07715"/>
    </source>
</evidence>
<comment type="caution">
    <text evidence="12">The sequence shown here is derived from an EMBL/GenBank/DDBJ whole genome shotgun (WGS) entry which is preliminary data.</text>
</comment>
<keyword evidence="7 8" id="KW-0998">Cell outer membrane</keyword>
<evidence type="ECO:0000256" key="5">
    <source>
        <dbReference type="ARBA" id="ARBA00023077"/>
    </source>
</evidence>
<evidence type="ECO:0000313" key="13">
    <source>
        <dbReference type="Proteomes" id="UP000886881"/>
    </source>
</evidence>
<dbReference type="PROSITE" id="PS52016">
    <property type="entry name" value="TONB_DEPENDENT_REC_3"/>
    <property type="match status" value="1"/>
</dbReference>
<dbReference type="Pfam" id="PF07715">
    <property type="entry name" value="Plug"/>
    <property type="match status" value="1"/>
</dbReference>
<name>A0A9D1GNP6_9BACT</name>
<dbReference type="Proteomes" id="UP000886881">
    <property type="component" value="Unassembled WGS sequence"/>
</dbReference>
<gene>
    <name evidence="12" type="ORF">IAC35_02480</name>
</gene>
<evidence type="ECO:0000256" key="6">
    <source>
        <dbReference type="ARBA" id="ARBA00023136"/>
    </source>
</evidence>
<keyword evidence="4 8" id="KW-0812">Transmembrane</keyword>
<dbReference type="SUPFAM" id="SSF56935">
    <property type="entry name" value="Porins"/>
    <property type="match status" value="1"/>
</dbReference>
<dbReference type="InterPro" id="IPR023997">
    <property type="entry name" value="TonB-dep_OMP_SusC/RagA_CS"/>
</dbReference>
<keyword evidence="3 8" id="KW-1134">Transmembrane beta strand</keyword>
<dbReference type="FunFam" id="2.170.130.10:FF:000008">
    <property type="entry name" value="SusC/RagA family TonB-linked outer membrane protein"/>
    <property type="match status" value="1"/>
</dbReference>
<dbReference type="SUPFAM" id="SSF49464">
    <property type="entry name" value="Carboxypeptidase regulatory domain-like"/>
    <property type="match status" value="1"/>
</dbReference>
<feature type="domain" description="TonB-dependent receptor plug" evidence="11">
    <location>
        <begin position="103"/>
        <end position="209"/>
    </location>
</feature>
<dbReference type="NCBIfam" id="TIGR04056">
    <property type="entry name" value="OMP_RagA_SusC"/>
    <property type="match status" value="1"/>
</dbReference>
<evidence type="ECO:0000256" key="9">
    <source>
        <dbReference type="RuleBase" id="RU003357"/>
    </source>
</evidence>
<dbReference type="NCBIfam" id="TIGR04057">
    <property type="entry name" value="SusC_RagA_signa"/>
    <property type="match status" value="1"/>
</dbReference>
<dbReference type="GO" id="GO:0009279">
    <property type="term" value="C:cell outer membrane"/>
    <property type="evidence" value="ECO:0007669"/>
    <property type="project" value="UniProtKB-SubCell"/>
</dbReference>
<dbReference type="InterPro" id="IPR023996">
    <property type="entry name" value="TonB-dep_OMP_SusC/RagA"/>
</dbReference>
<organism evidence="12 13">
    <name type="scientific">Candidatus Cryptobacteroides merdipullorum</name>
    <dbReference type="NCBI Taxonomy" id="2840771"/>
    <lineage>
        <taxon>Bacteria</taxon>
        <taxon>Pseudomonadati</taxon>
        <taxon>Bacteroidota</taxon>
        <taxon>Bacteroidia</taxon>
        <taxon>Bacteroidales</taxon>
        <taxon>Candidatus Cryptobacteroides</taxon>
    </lineage>
</organism>
<dbReference type="InterPro" id="IPR037066">
    <property type="entry name" value="Plug_dom_sf"/>
</dbReference>
<dbReference type="InterPro" id="IPR008969">
    <property type="entry name" value="CarboxyPept-like_regulatory"/>
</dbReference>
<comment type="subcellular location">
    <subcellularLocation>
        <location evidence="1 8">Cell outer membrane</location>
        <topology evidence="1 8">Multi-pass membrane protein</topology>
    </subcellularLocation>
</comment>
<evidence type="ECO:0000259" key="10">
    <source>
        <dbReference type="Pfam" id="PF00593"/>
    </source>
</evidence>
<dbReference type="Gene3D" id="2.170.130.10">
    <property type="entry name" value="TonB-dependent receptor, plug domain"/>
    <property type="match status" value="1"/>
</dbReference>
<accession>A0A9D1GNP6</accession>
<evidence type="ECO:0000313" key="12">
    <source>
        <dbReference type="EMBL" id="HIT46707.1"/>
    </source>
</evidence>
<dbReference type="Pfam" id="PF13715">
    <property type="entry name" value="CarbopepD_reg_2"/>
    <property type="match status" value="1"/>
</dbReference>
<keyword evidence="12" id="KW-0675">Receptor</keyword>
<feature type="domain" description="TonB-dependent receptor-like beta-barrel" evidence="10">
    <location>
        <begin position="485"/>
        <end position="1010"/>
    </location>
</feature>
<dbReference type="Gene3D" id="2.60.40.1120">
    <property type="entry name" value="Carboxypeptidase-like, regulatory domain"/>
    <property type="match status" value="1"/>
</dbReference>
<evidence type="ECO:0000256" key="3">
    <source>
        <dbReference type="ARBA" id="ARBA00022452"/>
    </source>
</evidence>
<comment type="similarity">
    <text evidence="8 9">Belongs to the TonB-dependent receptor family.</text>
</comment>
<dbReference type="InterPro" id="IPR000531">
    <property type="entry name" value="Beta-barrel_TonB"/>
</dbReference>
<reference evidence="12" key="1">
    <citation type="submission" date="2020-10" db="EMBL/GenBank/DDBJ databases">
        <authorList>
            <person name="Gilroy R."/>
        </authorList>
    </citation>
    <scope>NUCLEOTIDE SEQUENCE</scope>
    <source>
        <strain evidence="12">ChiHecec2B26-709</strain>
    </source>
</reference>
<dbReference type="Pfam" id="PF00593">
    <property type="entry name" value="TonB_dep_Rec_b-barrel"/>
    <property type="match status" value="1"/>
</dbReference>
<dbReference type="InterPro" id="IPR012910">
    <property type="entry name" value="Plug_dom"/>
</dbReference>
<dbReference type="InterPro" id="IPR039426">
    <property type="entry name" value="TonB-dep_rcpt-like"/>
</dbReference>
<dbReference type="EMBL" id="DVLC01000047">
    <property type="protein sequence ID" value="HIT46707.1"/>
    <property type="molecule type" value="Genomic_DNA"/>
</dbReference>
<dbReference type="InterPro" id="IPR036942">
    <property type="entry name" value="Beta-barrel_TonB_sf"/>
</dbReference>
<keyword evidence="6 8" id="KW-0472">Membrane</keyword>
<protein>
    <submittedName>
        <fullName evidence="12">TonB-dependent receptor</fullName>
    </submittedName>
</protein>
<evidence type="ECO:0000256" key="1">
    <source>
        <dbReference type="ARBA" id="ARBA00004571"/>
    </source>
</evidence>
<proteinExistence type="inferred from homology"/>
<evidence type="ECO:0000256" key="4">
    <source>
        <dbReference type="ARBA" id="ARBA00022692"/>
    </source>
</evidence>
<dbReference type="AlphaFoldDB" id="A0A9D1GNP6"/>
<dbReference type="Gene3D" id="2.40.170.20">
    <property type="entry name" value="TonB-dependent receptor, beta-barrel domain"/>
    <property type="match status" value="1"/>
</dbReference>
<evidence type="ECO:0000256" key="8">
    <source>
        <dbReference type="PROSITE-ProRule" id="PRU01360"/>
    </source>
</evidence>
<evidence type="ECO:0000256" key="2">
    <source>
        <dbReference type="ARBA" id="ARBA00022448"/>
    </source>
</evidence>
<sequence length="1053" mass="114904">MSSSPPVAASAQTAVGKGQVVDANGIPVIGATVLEVGSTTNGVITDIDGNFEITVPASAQIEISCIGYVTQIVSPAENLLIVLQEDNTLLEETVVIGYGSVKKSDLTSAVASMDNSAIQDRTMARAEQALQGQLAGVTVNITNAEPGADPQIRVRGAASLTAGSNPLYVIDGVPSDNMQGINPQDIESIEVLKDAASAAIYGSRGSNGVVLITTKSGTKGTPKVTFSASYGLATLERKVDVLSSVEWMEHWIKYADSNYLTLYPQGSITDDNATRLANVGQSSPAYSGNKAVALDSRWFNYVSQELRDSHQGAYTPTDEGLSLLDWQDYMYQPAGTQNYNVSVSGATDNTKYMYSLGYLDQNGLFPASNYKRINLRANLETKINDWVAVGLNLAPSYIINTGSGRANGKDSQGHRVLSSAPVSEEGVGYDVAYYPNLKYNWAGTSAYPKQYSEQIAPRTNRFIMQGNAFLRITPFDGFQIEGMAAATYISSNTHSFTNNTIINGNWLNYNEGEQSSATYDTDWSLRTLAQVVANYNKTFGKHTVDLMLGASVESQNYGFGTEQDFKNLANDTITGNFSGSNSTTTPTVSKSSVQEKTVANLASFFGRASYNYGDRYMISASLRYDGYSRFGSKNKWGLFPAVSGGWMVSNEKFFKNWNINWWDSFKIRASYGQTGNNGIGESAAYSTLTLNNYAGGVAYYLGSFGNAELGWEKTHSTDIAADFAFLNNRIQLSLDWYTKTTTDLLYAVPTLAVMGTTEITGNLGSVYNEGFEVELNTHNIDHENFQWDTKFNVSYNQNKVLQLGTENTTVINTWNGGSYVLEVGKPMYYFYGLKCLGVWESQAEIDAYEAETGNVPKYNGANIKPGDLKHEDIDGNGDITNDDRQYLGKPQADFVFGMTNSFTWGNWDASILFTAQTGGSIYGLLGRAIDRAGMGPQTNAMGWWRDAWWSEEDPGNGMVPYVQSSVKPDGDSRFVESSNYFRIKNLTIGYNIPFKSVISSARVYLSIENLLLLTNYYHGYSPETSNGSGQALGFDYGGYPSARTFTLGVNINF</sequence>
<keyword evidence="5 9" id="KW-0798">TonB box</keyword>